<comment type="caution">
    <text evidence="8">The sequence shown here is derived from an EMBL/GenBank/DDBJ whole genome shotgun (WGS) entry which is preliminary data.</text>
</comment>
<reference evidence="8 9" key="1">
    <citation type="submission" date="2024-11" db="EMBL/GenBank/DDBJ databases">
        <title>Chromosome-level genome assembly of Eucalyptus globulus Labill. provides insights into its genome evolution.</title>
        <authorList>
            <person name="Li X."/>
        </authorList>
    </citation>
    <scope>NUCLEOTIDE SEQUENCE [LARGE SCALE GENOMIC DNA]</scope>
    <source>
        <strain evidence="8">CL2024</strain>
        <tissue evidence="8">Fresh tender leaves</tissue>
    </source>
</reference>
<dbReference type="InterPro" id="IPR002912">
    <property type="entry name" value="ACT_dom"/>
</dbReference>
<evidence type="ECO:0000256" key="4">
    <source>
        <dbReference type="ARBA" id="ARBA00023163"/>
    </source>
</evidence>
<evidence type="ECO:0000256" key="2">
    <source>
        <dbReference type="ARBA" id="ARBA00023015"/>
    </source>
</evidence>
<keyword evidence="5" id="KW-0539">Nucleus</keyword>
<dbReference type="InterPro" id="IPR045865">
    <property type="entry name" value="ACT-like_dom_sf"/>
</dbReference>
<evidence type="ECO:0000256" key="3">
    <source>
        <dbReference type="ARBA" id="ARBA00023125"/>
    </source>
</evidence>
<dbReference type="PROSITE" id="PS51671">
    <property type="entry name" value="ACT"/>
    <property type="match status" value="1"/>
</dbReference>
<evidence type="ECO:0008006" key="10">
    <source>
        <dbReference type="Google" id="ProtNLM"/>
    </source>
</evidence>
<comment type="subcellular location">
    <subcellularLocation>
        <location evidence="1">Nucleus</location>
    </subcellularLocation>
</comment>
<keyword evidence="9" id="KW-1185">Reference proteome</keyword>
<organism evidence="8 9">
    <name type="scientific">Eucalyptus globulus</name>
    <name type="common">Tasmanian blue gum</name>
    <dbReference type="NCBI Taxonomy" id="34317"/>
    <lineage>
        <taxon>Eukaryota</taxon>
        <taxon>Viridiplantae</taxon>
        <taxon>Streptophyta</taxon>
        <taxon>Embryophyta</taxon>
        <taxon>Tracheophyta</taxon>
        <taxon>Spermatophyta</taxon>
        <taxon>Magnoliopsida</taxon>
        <taxon>eudicotyledons</taxon>
        <taxon>Gunneridae</taxon>
        <taxon>Pentapetalae</taxon>
        <taxon>rosids</taxon>
        <taxon>malvids</taxon>
        <taxon>Myrtales</taxon>
        <taxon>Myrtaceae</taxon>
        <taxon>Myrtoideae</taxon>
        <taxon>Eucalypteae</taxon>
        <taxon>Eucalyptus</taxon>
    </lineage>
</organism>
<accession>A0ABD3LX24</accession>
<protein>
    <recommendedName>
        <fullName evidence="10">BHLH domain-containing protein</fullName>
    </recommendedName>
</protein>
<dbReference type="SMART" id="SM00353">
    <property type="entry name" value="HLH"/>
    <property type="match status" value="1"/>
</dbReference>
<dbReference type="InterPro" id="IPR036638">
    <property type="entry name" value="HLH_DNA-bd_sf"/>
</dbReference>
<dbReference type="PROSITE" id="PS50888">
    <property type="entry name" value="BHLH"/>
    <property type="match status" value="1"/>
</dbReference>
<keyword evidence="4" id="KW-0804">Transcription</keyword>
<evidence type="ECO:0000313" key="9">
    <source>
        <dbReference type="Proteomes" id="UP001634007"/>
    </source>
</evidence>
<gene>
    <name evidence="8" type="ORF">ACJRO7_002233</name>
</gene>
<evidence type="ECO:0000256" key="5">
    <source>
        <dbReference type="ARBA" id="ARBA00023242"/>
    </source>
</evidence>
<dbReference type="InterPro" id="IPR011598">
    <property type="entry name" value="bHLH_dom"/>
</dbReference>
<dbReference type="Pfam" id="PF00010">
    <property type="entry name" value="HLH"/>
    <property type="match status" value="1"/>
</dbReference>
<evidence type="ECO:0000259" key="7">
    <source>
        <dbReference type="PROSITE" id="PS51671"/>
    </source>
</evidence>
<dbReference type="PANTHER" id="PTHR45844:SF19">
    <property type="entry name" value="TRANSCRIPTION FACTOR BHLH106-RELATED"/>
    <property type="match status" value="1"/>
</dbReference>
<dbReference type="GO" id="GO:0003677">
    <property type="term" value="F:DNA binding"/>
    <property type="evidence" value="ECO:0007669"/>
    <property type="project" value="UniProtKB-KW"/>
</dbReference>
<dbReference type="PANTHER" id="PTHR45844">
    <property type="entry name" value="TRANSCRIPTION FACTOR BHLH30"/>
    <property type="match status" value="1"/>
</dbReference>
<dbReference type="EMBL" id="JBJKBG010000001">
    <property type="protein sequence ID" value="KAL3755138.1"/>
    <property type="molecule type" value="Genomic_DNA"/>
</dbReference>
<dbReference type="Proteomes" id="UP001634007">
    <property type="component" value="Unassembled WGS sequence"/>
</dbReference>
<keyword evidence="2" id="KW-0805">Transcription regulation</keyword>
<name>A0ABD3LX24_EUCGL</name>
<dbReference type="SUPFAM" id="SSF55021">
    <property type="entry name" value="ACT-like"/>
    <property type="match status" value="1"/>
</dbReference>
<evidence type="ECO:0000256" key="1">
    <source>
        <dbReference type="ARBA" id="ARBA00004123"/>
    </source>
</evidence>
<keyword evidence="3" id="KW-0238">DNA-binding</keyword>
<feature type="domain" description="BHLH" evidence="6">
    <location>
        <begin position="83"/>
        <end position="132"/>
    </location>
</feature>
<dbReference type="FunFam" id="4.10.280.10:FF:000070">
    <property type="entry name" value="transcription factor bHLH30"/>
    <property type="match status" value="1"/>
</dbReference>
<dbReference type="CDD" id="cd04873">
    <property type="entry name" value="ACT_UUR-ACR-like"/>
    <property type="match status" value="1"/>
</dbReference>
<dbReference type="Gene3D" id="4.10.280.10">
    <property type="entry name" value="Helix-loop-helix DNA-binding domain"/>
    <property type="match status" value="1"/>
</dbReference>
<dbReference type="GO" id="GO:0006355">
    <property type="term" value="P:regulation of DNA-templated transcription"/>
    <property type="evidence" value="ECO:0007669"/>
    <property type="project" value="UniProtKB-ARBA"/>
</dbReference>
<feature type="domain" description="ACT" evidence="7">
    <location>
        <begin position="168"/>
        <end position="245"/>
    </location>
</feature>
<evidence type="ECO:0000313" key="8">
    <source>
        <dbReference type="EMBL" id="KAL3755138.1"/>
    </source>
</evidence>
<sequence>MQPESSPEGPSLYQLLAGAGLINVGSYGGGGFPVSCEQHQLLPPGGLLQQSFCSSSSNFSYGPFEASANFLSDSGAPEDRTIAALKNHKEAEKRRRARINSHLDKLRSLLPCNSKTDKATLLAMVVQRVRELKQQASDITALDMFPSESDEISVLSSDCSSDGKLIFKASLCCEDRSDLLPDLIEILKSLHLKVQKAEMATLGGRVRNVLVVAADKDHSVESIHFLQNALKSLLERSSSAERSKRRRVLDRKIIMS</sequence>
<dbReference type="SUPFAM" id="SSF47459">
    <property type="entry name" value="HLH, helix-loop-helix DNA-binding domain"/>
    <property type="match status" value="1"/>
</dbReference>
<dbReference type="GO" id="GO:0005634">
    <property type="term" value="C:nucleus"/>
    <property type="evidence" value="ECO:0007669"/>
    <property type="project" value="UniProtKB-SubCell"/>
</dbReference>
<dbReference type="AlphaFoldDB" id="A0ABD3LX24"/>
<evidence type="ECO:0000259" key="6">
    <source>
        <dbReference type="PROSITE" id="PS50888"/>
    </source>
</evidence>
<dbReference type="CDD" id="cd11455">
    <property type="entry name" value="bHLH_AtAIG1_like"/>
    <property type="match status" value="1"/>
</dbReference>
<proteinExistence type="predicted"/>
<dbReference type="InterPro" id="IPR045847">
    <property type="entry name" value="AIG1-like"/>
</dbReference>